<feature type="transmembrane region" description="Helical" evidence="6">
    <location>
        <begin position="230"/>
        <end position="252"/>
    </location>
</feature>
<evidence type="ECO:0000313" key="8">
    <source>
        <dbReference type="RefSeq" id="XP_022633079.1"/>
    </source>
</evidence>
<dbReference type="RefSeq" id="XP_022633079.1">
    <property type="nucleotide sequence ID" value="XM_022777358.1"/>
</dbReference>
<name>A0A3Q0ERL5_VIGRR</name>
<feature type="transmembrane region" description="Helical" evidence="6">
    <location>
        <begin position="89"/>
        <end position="110"/>
    </location>
</feature>
<dbReference type="GO" id="GO:0042910">
    <property type="term" value="F:xenobiotic transmembrane transporter activity"/>
    <property type="evidence" value="ECO:0007669"/>
    <property type="project" value="InterPro"/>
</dbReference>
<comment type="similarity">
    <text evidence="2 6">Belongs to the multi antimicrobial extrusion (MATE) (TC 2.A.66.1) family.</text>
</comment>
<comment type="subcellular location">
    <subcellularLocation>
        <location evidence="1">Membrane</location>
        <topology evidence="1">Multi-pass membrane protein</topology>
    </subcellularLocation>
</comment>
<feature type="transmembrane region" description="Helical" evidence="6">
    <location>
        <begin position="171"/>
        <end position="190"/>
    </location>
</feature>
<dbReference type="GeneID" id="106753044"/>
<dbReference type="InterPro" id="IPR002528">
    <property type="entry name" value="MATE_fam"/>
</dbReference>
<dbReference type="GO" id="GO:0016020">
    <property type="term" value="C:membrane"/>
    <property type="evidence" value="ECO:0007669"/>
    <property type="project" value="UniProtKB-SubCell"/>
</dbReference>
<evidence type="ECO:0000256" key="2">
    <source>
        <dbReference type="ARBA" id="ARBA00010199"/>
    </source>
</evidence>
<accession>A0A3Q0ERL5</accession>
<evidence type="ECO:0000256" key="1">
    <source>
        <dbReference type="ARBA" id="ARBA00004141"/>
    </source>
</evidence>
<protein>
    <recommendedName>
        <fullName evidence="6">Protein DETOXIFICATION</fullName>
    </recommendedName>
    <alternativeName>
        <fullName evidence="6">Multidrug and toxic compound extrusion protein</fullName>
    </alternativeName>
</protein>
<evidence type="ECO:0000256" key="4">
    <source>
        <dbReference type="ARBA" id="ARBA00022989"/>
    </source>
</evidence>
<feature type="transmembrane region" description="Helical" evidence="6">
    <location>
        <begin position="52"/>
        <end position="77"/>
    </location>
</feature>
<feature type="transmembrane region" description="Helical" evidence="6">
    <location>
        <begin position="202"/>
        <end position="224"/>
    </location>
</feature>
<dbReference type="PANTHER" id="PTHR11206">
    <property type="entry name" value="MULTIDRUG RESISTANCE PROTEIN"/>
    <property type="match status" value="1"/>
</dbReference>
<evidence type="ECO:0000256" key="6">
    <source>
        <dbReference type="RuleBase" id="RU004914"/>
    </source>
</evidence>
<organism evidence="7 8">
    <name type="scientific">Vigna radiata var. radiata</name>
    <name type="common">Mung bean</name>
    <name type="synonym">Phaseolus aureus</name>
    <dbReference type="NCBI Taxonomy" id="3916"/>
    <lineage>
        <taxon>Eukaryota</taxon>
        <taxon>Viridiplantae</taxon>
        <taxon>Streptophyta</taxon>
        <taxon>Embryophyta</taxon>
        <taxon>Tracheophyta</taxon>
        <taxon>Spermatophyta</taxon>
        <taxon>Magnoliopsida</taxon>
        <taxon>eudicotyledons</taxon>
        <taxon>Gunneridae</taxon>
        <taxon>Pentapetalae</taxon>
        <taxon>rosids</taxon>
        <taxon>fabids</taxon>
        <taxon>Fabales</taxon>
        <taxon>Fabaceae</taxon>
        <taxon>Papilionoideae</taxon>
        <taxon>50 kb inversion clade</taxon>
        <taxon>NPAAA clade</taxon>
        <taxon>indigoferoid/millettioid clade</taxon>
        <taxon>Phaseoleae</taxon>
        <taxon>Vigna</taxon>
    </lineage>
</organism>
<gene>
    <name evidence="8" type="primary">LOC106753044</name>
</gene>
<sequence>MNSESGYQPLLVGLHSHSQIPDLSSDTIEEFLKQRSIELRWWPQLVAWESRLIWLLSWASILVSIFNYMLSFVTLMFTGHLGSLELAGASMAIVGIQGLAYGIMLGMASAVQTVCGEAYGARKYSAMGIILQRAIILHLGAAVILTFLYWFSGSFLKAIGQSESIAEKGQVFSRGIILQLYAFAVSCPMQRFLQAQNIVNPLAFMSLVVFLLHVLLTWLVLFVFDYGLVGAALTLSFSWWFLVLLNALYIILSPRCNQTWGGLTVKAFKGIWPYFKLTAAYAWMLCLETWYNQGLILLSGLISHPTVSVDTISICMNYLNWDLQFMLGLSSATSVRISNELEAAHPRVARFSVIVVNGISIVISVVFSAIILTCQEPLSKLFTSDSEVIEEVSSLTPLLAISVFLNFIQPILSGVAIGCGWQAVVAYVNLASFYVIGLTVGCVLGFQTTLGVAGIWWGMIFGVLVQTATLTILTARTNWDVEVTEIKRILTVTETACYMQSKTIYSTIVG</sequence>
<keyword evidence="3 6" id="KW-0812">Transmembrane</keyword>
<feature type="transmembrane region" description="Helical" evidence="6">
    <location>
        <begin position="424"/>
        <end position="446"/>
    </location>
</feature>
<dbReference type="AlphaFoldDB" id="A0A3Q0ERL5"/>
<feature type="transmembrane region" description="Helical" evidence="6">
    <location>
        <begin position="452"/>
        <end position="473"/>
    </location>
</feature>
<keyword evidence="4 6" id="KW-1133">Transmembrane helix</keyword>
<keyword evidence="7" id="KW-1185">Reference proteome</keyword>
<feature type="transmembrane region" description="Helical" evidence="6">
    <location>
        <begin position="392"/>
        <end position="412"/>
    </location>
</feature>
<dbReference type="GO" id="GO:0015297">
    <property type="term" value="F:antiporter activity"/>
    <property type="evidence" value="ECO:0007669"/>
    <property type="project" value="InterPro"/>
</dbReference>
<dbReference type="STRING" id="3916.A0A3Q0ERL5"/>
<dbReference type="OrthoDB" id="2126698at2759"/>
<dbReference type="NCBIfam" id="TIGR00797">
    <property type="entry name" value="matE"/>
    <property type="match status" value="1"/>
</dbReference>
<feature type="transmembrane region" description="Helical" evidence="6">
    <location>
        <begin position="130"/>
        <end position="151"/>
    </location>
</feature>
<reference evidence="8" key="1">
    <citation type="submission" date="2025-08" db="UniProtKB">
        <authorList>
            <consortium name="RefSeq"/>
        </authorList>
    </citation>
    <scope>IDENTIFICATION</scope>
    <source>
        <tissue evidence="8">Leaf</tissue>
    </source>
</reference>
<dbReference type="Pfam" id="PF01554">
    <property type="entry name" value="MatE"/>
    <property type="match status" value="2"/>
</dbReference>
<dbReference type="Proteomes" id="UP000087766">
    <property type="component" value="Unplaced"/>
</dbReference>
<dbReference type="GO" id="GO:1990961">
    <property type="term" value="P:xenobiotic detoxification by transmembrane export across the plasma membrane"/>
    <property type="evidence" value="ECO:0007669"/>
    <property type="project" value="InterPro"/>
</dbReference>
<feature type="transmembrane region" description="Helical" evidence="6">
    <location>
        <begin position="351"/>
        <end position="372"/>
    </location>
</feature>
<evidence type="ECO:0000256" key="5">
    <source>
        <dbReference type="ARBA" id="ARBA00023136"/>
    </source>
</evidence>
<evidence type="ECO:0000313" key="7">
    <source>
        <dbReference type="Proteomes" id="UP000087766"/>
    </source>
</evidence>
<keyword evidence="5 6" id="KW-0472">Membrane</keyword>
<evidence type="ECO:0000256" key="3">
    <source>
        <dbReference type="ARBA" id="ARBA00022692"/>
    </source>
</evidence>
<proteinExistence type="inferred from homology"/>
<dbReference type="InterPro" id="IPR045069">
    <property type="entry name" value="MATE_euk"/>
</dbReference>
<dbReference type="CDD" id="cd13132">
    <property type="entry name" value="MATE_eukaryotic"/>
    <property type="match status" value="1"/>
</dbReference>